<keyword evidence="1" id="KW-0328">Glycosyltransferase</keyword>
<evidence type="ECO:0000256" key="1">
    <source>
        <dbReference type="ARBA" id="ARBA00022676"/>
    </source>
</evidence>
<dbReference type="Proteomes" id="UP000033607">
    <property type="component" value="Unassembled WGS sequence"/>
</dbReference>
<evidence type="ECO:0000256" key="2">
    <source>
        <dbReference type="ARBA" id="ARBA00022679"/>
    </source>
</evidence>
<dbReference type="PROSITE" id="PS50005">
    <property type="entry name" value="TPR"/>
    <property type="match status" value="1"/>
</dbReference>
<organism evidence="4 5">
    <name type="scientific">Limnoraphis robusta CS-951</name>
    <dbReference type="NCBI Taxonomy" id="1637645"/>
    <lineage>
        <taxon>Bacteria</taxon>
        <taxon>Bacillati</taxon>
        <taxon>Cyanobacteriota</taxon>
        <taxon>Cyanophyceae</taxon>
        <taxon>Oscillatoriophycideae</taxon>
        <taxon>Oscillatoriales</taxon>
        <taxon>Sirenicapillariaceae</taxon>
        <taxon>Limnoraphis</taxon>
    </lineage>
</organism>
<dbReference type="PANTHER" id="PTHR12526">
    <property type="entry name" value="GLYCOSYLTRANSFERASE"/>
    <property type="match status" value="1"/>
</dbReference>
<dbReference type="RefSeq" id="WP_046278685.1">
    <property type="nucleotide sequence ID" value="NZ_LATL02000133.1"/>
</dbReference>
<accession>A0A0J9EZA7</accession>
<dbReference type="OrthoDB" id="437226at2"/>
<sequence length="1212" mass="137829">MAVFFDKKYIRNSRYSIAMIVANAVQGDSRVLKTAFSLSKHGYRVHILGLNIVPETHIIDGYPFKITLIANPRFRMKKERVWWITPDTPNISLFIDRMVAAFLDAIQGEHYDFLHTHDMYGLPVGAKLREKCKIGETGWIHDLHEYVEGCTNLPEDTRAFLWEQEKDHIVKPDALTTVSPILSAIISAKYKLHPPSLVLNTPRLGDFDQFYPKSLRHALSIEDRIPLLVYNGGVKPPRGVQYAINALPLLPDAHLALVTNSTGEFIDELFSIAKNNGCEKRLHIHSFVPHYDVTSFIRDVTVGINPVTIYENSDLALPNKVFEYIHAGVPVVSTATTAMKDFVAKHDCGVTFPAGDVEGFADAVKRTLLRYPKGLLNAGQGSKLAQQYCWEEQEKVIFHLYEQIIAKNSLVSERIPVYALEPILHLPIHGANQPGTISRAISKLGFTAKHAALGKNNFRYKHDVSIASQKNSILAVSSYFQKQELSVYNTYHYHTRTLLHDKYFNYPAGLDLLLLKAMGKRVFYHFRGSEIRLSSIFKEATPYNYVDEQLSGIDETMPFCFDEADQRAFRNFVLGVCDRVFVNDPEVQCYVPNSLIVPRSIDIMQLACGQPKSIGSIPLIVHAPSRPEVKGSQYVLNAIEQLKQEGFSFEFTLVQNMPHEEAMAVYRKASIIVDQLRIGWYGVLAVEGMAMGKAVVSYIRNDLRHYLPYPPPLAYANPENIVDVLRYLLLNPDAVASYGEAGQKFSREYHNADTIAKNLIDIYRQPIQPIDPVAVANFIEFQMGKKSGGDQKDNINNNQINSITDSNLDEFYLFHQRKGDECLAKNDFESAFTHYKRSLELNPNNFLLISKIADYSTQNYVNVKFDSLLKTALHKALINVGKTGSVYHLFDSLSITRSKLMRAKLAAFKPSIKISHLNNSLINTNRQRKKIILLTCIWARPELTRIFLDYYRSLKKNLLDQVDLTMLAVGSEGEKSRQLCEQYGFEYYNFPNNPISDKWEYALQLTKSYNPDGVIIMGSDDFVNEQLILHYIQFLNEGVLFAGLTDSYFFDLQSTESLVHWKGYGAKIKDNGMPERLGETIGTGRLVSKKLLEMLDYSIWKDLEINKHLEIHVTHKLNEIDMLPVKYQHKIPVEIDGKFYYYGHLSLTMAELGAVAVGIKYPKGNLSRITNYLTSADAVEKINDPWLFLEQHFPKKTVDQLKDLSHLIIRSS</sequence>
<dbReference type="Gene3D" id="1.25.40.10">
    <property type="entry name" value="Tetratricopeptide repeat domain"/>
    <property type="match status" value="1"/>
</dbReference>
<dbReference type="EMBL" id="LATL02000133">
    <property type="protein sequence ID" value="KMW70535.1"/>
    <property type="molecule type" value="Genomic_DNA"/>
</dbReference>
<keyword evidence="2" id="KW-0808">Transferase</keyword>
<gene>
    <name evidence="4" type="ORF">WN50_34475</name>
</gene>
<dbReference type="CDD" id="cd03801">
    <property type="entry name" value="GT4_PimA-like"/>
    <property type="match status" value="1"/>
</dbReference>
<keyword evidence="3" id="KW-0802">TPR repeat</keyword>
<dbReference type="SMART" id="SM00028">
    <property type="entry name" value="TPR"/>
    <property type="match status" value="1"/>
</dbReference>
<dbReference type="SUPFAM" id="SSF53756">
    <property type="entry name" value="UDP-Glycosyltransferase/glycogen phosphorylase"/>
    <property type="match status" value="2"/>
</dbReference>
<feature type="repeat" description="TPR" evidence="3">
    <location>
        <begin position="812"/>
        <end position="845"/>
    </location>
</feature>
<dbReference type="Pfam" id="PF13692">
    <property type="entry name" value="Glyco_trans_1_4"/>
    <property type="match status" value="1"/>
</dbReference>
<dbReference type="PANTHER" id="PTHR12526:SF629">
    <property type="entry name" value="TEICHURONIC ACID BIOSYNTHESIS GLYCOSYLTRANSFERASE TUAH-RELATED"/>
    <property type="match status" value="1"/>
</dbReference>
<comment type="caution">
    <text evidence="4">The sequence shown here is derived from an EMBL/GenBank/DDBJ whole genome shotgun (WGS) entry which is preliminary data.</text>
</comment>
<evidence type="ECO:0000313" key="4">
    <source>
        <dbReference type="EMBL" id="KMW70535.1"/>
    </source>
</evidence>
<name>A0A0J9EZA7_9CYAN</name>
<protein>
    <submittedName>
        <fullName evidence="4">Uncharacterized protein</fullName>
    </submittedName>
</protein>
<dbReference type="GO" id="GO:0016757">
    <property type="term" value="F:glycosyltransferase activity"/>
    <property type="evidence" value="ECO:0007669"/>
    <property type="project" value="UniProtKB-KW"/>
</dbReference>
<evidence type="ECO:0000313" key="5">
    <source>
        <dbReference type="Proteomes" id="UP000033607"/>
    </source>
</evidence>
<dbReference type="InterPro" id="IPR019734">
    <property type="entry name" value="TPR_rpt"/>
</dbReference>
<dbReference type="SUPFAM" id="SSF48452">
    <property type="entry name" value="TPR-like"/>
    <property type="match status" value="1"/>
</dbReference>
<dbReference type="Gene3D" id="3.40.50.2000">
    <property type="entry name" value="Glycogen Phosphorylase B"/>
    <property type="match status" value="3"/>
</dbReference>
<proteinExistence type="predicted"/>
<dbReference type="AlphaFoldDB" id="A0A0J9EZA7"/>
<reference evidence="4 5" key="1">
    <citation type="submission" date="2015-06" db="EMBL/GenBank/DDBJ databases">
        <title>Draft genome assembly of filamentous brackish cyanobacterium Limnoraphis robusta strain CS-951.</title>
        <authorList>
            <person name="Willis A."/>
            <person name="Parks M."/>
            <person name="Burford M.A."/>
        </authorList>
    </citation>
    <scope>NUCLEOTIDE SEQUENCE [LARGE SCALE GENOMIC DNA]</scope>
    <source>
        <strain evidence="4 5">CS-951</strain>
    </source>
</reference>
<dbReference type="InterPro" id="IPR011990">
    <property type="entry name" value="TPR-like_helical_dom_sf"/>
</dbReference>
<evidence type="ECO:0000256" key="3">
    <source>
        <dbReference type="PROSITE-ProRule" id="PRU00339"/>
    </source>
</evidence>